<organism evidence="1 2">
    <name type="scientific">Novosphingobium album</name>
    <name type="common">ex Hu et al. 2023</name>
    <dbReference type="NCBI Taxonomy" id="2930093"/>
    <lineage>
        <taxon>Bacteria</taxon>
        <taxon>Pseudomonadati</taxon>
        <taxon>Pseudomonadota</taxon>
        <taxon>Alphaproteobacteria</taxon>
        <taxon>Sphingomonadales</taxon>
        <taxon>Sphingomonadaceae</taxon>
        <taxon>Novosphingobium</taxon>
    </lineage>
</organism>
<dbReference type="RefSeq" id="WP_243995493.1">
    <property type="nucleotide sequence ID" value="NZ_JALHLE010000028.1"/>
</dbReference>
<dbReference type="EMBL" id="JALHLE010000028">
    <property type="protein sequence ID" value="MCJ2180127.1"/>
    <property type="molecule type" value="Genomic_DNA"/>
</dbReference>
<name>A0ABT0B4Z4_9SPHN</name>
<protein>
    <submittedName>
        <fullName evidence="1">Uncharacterized protein</fullName>
    </submittedName>
</protein>
<proteinExistence type="predicted"/>
<evidence type="ECO:0000313" key="1">
    <source>
        <dbReference type="EMBL" id="MCJ2180127.1"/>
    </source>
</evidence>
<comment type="caution">
    <text evidence="1">The sequence shown here is derived from an EMBL/GenBank/DDBJ whole genome shotgun (WGS) entry which is preliminary data.</text>
</comment>
<accession>A0ABT0B4Z4</accession>
<gene>
    <name evidence="1" type="ORF">MTR64_16270</name>
</gene>
<reference evidence="1" key="1">
    <citation type="submission" date="2022-03" db="EMBL/GenBank/DDBJ databases">
        <title>Identification of a novel bacterium isolated from mangrove sediments.</title>
        <authorList>
            <person name="Pan X."/>
        </authorList>
    </citation>
    <scope>NUCLEOTIDE SEQUENCE</scope>
    <source>
        <strain evidence="1">B2580</strain>
    </source>
</reference>
<sequence length="601" mass="65396">MADAIGPQLLKRASEGELDAVLALSTREELDPLVQIITSKLTNFLVVDSSYATHNPDHTKYHTAIGKELRLYGGNTIANIGRGGEGPAYDELVSDVCRKLKIPFEKGQTLQNESNLLDIFLEQRWLALTPVEREQLAANARETALGRTSEKGWYLKAGASALMIPLLASGGWGLLGISMLDPSYKVTVPCVFHIAYLRRKIIGEGRGLSVAQTSLRGVPETANCGDVTASPPEIDDTNEVALLSITEVSDPGHQAWHWIDPGHDGVSRLNSIIQTLPAVGTAAEIAGATGTKYMEVVCNGDLAEAAKGGGFRAFAIGSDGIKEHANLFATDKLAAIANASALMNIASVALAQKHLADISKKLSDLKDDVERVVLFQQDGRRAILTSAIHYFEQIAPAVAAGEHSASALGQIERHEADLIQVQHHLRGDLTAGMQKLEAAKDEGWFSSGQFVNVVARQQRELGDLLQQLVLCLRARALGWQLMCQFPGGEIGKQRRREDILQSLKEFDDRGANLAAFDAKLRNKLEKASSLWSSGEINRRKLELLRYADETLKALSRDTAKMVLAMADVDEMRTALQRPFRLKLKVRNGQIVGANDFNSSEA</sequence>
<evidence type="ECO:0000313" key="2">
    <source>
        <dbReference type="Proteomes" id="UP001162880"/>
    </source>
</evidence>
<keyword evidence="2" id="KW-1185">Reference proteome</keyword>
<dbReference type="Proteomes" id="UP001162880">
    <property type="component" value="Unassembled WGS sequence"/>
</dbReference>